<dbReference type="PANTHER" id="PTHR37019">
    <property type="entry name" value="CHROMOSOME 1, WHOLE GENOME SHOTGUN SEQUENCE"/>
    <property type="match status" value="1"/>
</dbReference>
<dbReference type="Proteomes" id="UP000758155">
    <property type="component" value="Unassembled WGS sequence"/>
</dbReference>
<dbReference type="PANTHER" id="PTHR37019:SF1">
    <property type="entry name" value="EXPERA DOMAIN-CONTAINING PROTEIN"/>
    <property type="match status" value="1"/>
</dbReference>
<keyword evidence="4" id="KW-1185">Reference proteome</keyword>
<gene>
    <name evidence="3" type="ORF">E8E12_000609</name>
</gene>
<keyword evidence="1" id="KW-0472">Membrane</keyword>
<dbReference type="InterPro" id="IPR056121">
    <property type="entry name" value="DUF7704"/>
</dbReference>
<name>A0A9P4WHY2_9PLEO</name>
<sequence length="151" mass="17227">MTPPNIPLVYRIWHLWLEPAAAMNGARLLWCMPETYHEYMPSTSAWSPKSQIIYDQLGACYMVFAFNLAFTLRVVNDIYVWKALLFGMALSDLAYLYSIWVEMGTQVFLSPGNWSQGDLVTMVTTAGPFILRMAFILGVGHNHSKKEKRNA</sequence>
<feature type="transmembrane region" description="Helical" evidence="1">
    <location>
        <begin position="52"/>
        <end position="72"/>
    </location>
</feature>
<evidence type="ECO:0000256" key="1">
    <source>
        <dbReference type="SAM" id="Phobius"/>
    </source>
</evidence>
<evidence type="ECO:0000259" key="2">
    <source>
        <dbReference type="Pfam" id="PF24803"/>
    </source>
</evidence>
<reference evidence="3" key="1">
    <citation type="submission" date="2019-04" db="EMBL/GenBank/DDBJ databases">
        <title>Sequencing of skin fungus with MAO and IRED activity.</title>
        <authorList>
            <person name="Marsaioli A.J."/>
            <person name="Bonatto J.M.C."/>
            <person name="Reis Junior O."/>
        </authorList>
    </citation>
    <scope>NUCLEOTIDE SEQUENCE</scope>
    <source>
        <strain evidence="3">28M1</strain>
    </source>
</reference>
<feature type="domain" description="DUF7704" evidence="2">
    <location>
        <begin position="6"/>
        <end position="140"/>
    </location>
</feature>
<accession>A0A9P4WHY2</accession>
<feature type="transmembrane region" description="Helical" evidence="1">
    <location>
        <begin position="79"/>
        <end position="99"/>
    </location>
</feature>
<organism evidence="3 4">
    <name type="scientific">Didymella heteroderae</name>
    <dbReference type="NCBI Taxonomy" id="1769908"/>
    <lineage>
        <taxon>Eukaryota</taxon>
        <taxon>Fungi</taxon>
        <taxon>Dikarya</taxon>
        <taxon>Ascomycota</taxon>
        <taxon>Pezizomycotina</taxon>
        <taxon>Dothideomycetes</taxon>
        <taxon>Pleosporomycetidae</taxon>
        <taxon>Pleosporales</taxon>
        <taxon>Pleosporineae</taxon>
        <taxon>Didymellaceae</taxon>
        <taxon>Didymella</taxon>
    </lineage>
</organism>
<dbReference type="OrthoDB" id="5313995at2759"/>
<evidence type="ECO:0000313" key="4">
    <source>
        <dbReference type="Proteomes" id="UP000758155"/>
    </source>
</evidence>
<dbReference type="EMBL" id="SWKV01000091">
    <property type="protein sequence ID" value="KAF3032845.1"/>
    <property type="molecule type" value="Genomic_DNA"/>
</dbReference>
<evidence type="ECO:0000313" key="3">
    <source>
        <dbReference type="EMBL" id="KAF3032845.1"/>
    </source>
</evidence>
<comment type="caution">
    <text evidence="3">The sequence shown here is derived from an EMBL/GenBank/DDBJ whole genome shotgun (WGS) entry which is preliminary data.</text>
</comment>
<dbReference type="Pfam" id="PF24803">
    <property type="entry name" value="DUF7704"/>
    <property type="match status" value="1"/>
</dbReference>
<keyword evidence="1" id="KW-1133">Transmembrane helix</keyword>
<proteinExistence type="predicted"/>
<keyword evidence="1" id="KW-0812">Transmembrane</keyword>
<feature type="transmembrane region" description="Helical" evidence="1">
    <location>
        <begin position="119"/>
        <end position="139"/>
    </location>
</feature>
<dbReference type="AlphaFoldDB" id="A0A9P4WHY2"/>
<protein>
    <recommendedName>
        <fullName evidence="2">DUF7704 domain-containing protein</fullName>
    </recommendedName>
</protein>